<feature type="transmembrane region" description="Helical" evidence="6">
    <location>
        <begin position="257"/>
        <end position="277"/>
    </location>
</feature>
<dbReference type="Proteomes" id="UP000261600">
    <property type="component" value="Unplaced"/>
</dbReference>
<comment type="subcellular location">
    <subcellularLocation>
        <location evidence="1">Membrane</location>
        <topology evidence="1">Multi-pass membrane protein</topology>
    </subcellularLocation>
</comment>
<dbReference type="Ensembl" id="ENSMALT00000015182.1">
    <property type="protein sequence ID" value="ENSMALP00000014875.1"/>
    <property type="gene ID" value="ENSMALG00000010441.1"/>
</dbReference>
<reference evidence="8" key="2">
    <citation type="submission" date="2025-09" db="UniProtKB">
        <authorList>
            <consortium name="Ensembl"/>
        </authorList>
    </citation>
    <scope>IDENTIFICATION</scope>
</reference>
<evidence type="ECO:0000256" key="6">
    <source>
        <dbReference type="SAM" id="Phobius"/>
    </source>
</evidence>
<protein>
    <recommendedName>
        <fullName evidence="7">STAS domain-containing protein</fullName>
    </recommendedName>
</protein>
<keyword evidence="2 6" id="KW-0812">Transmembrane</keyword>
<dbReference type="PROSITE" id="PS50801">
    <property type="entry name" value="STAS"/>
    <property type="match status" value="1"/>
</dbReference>
<evidence type="ECO:0000256" key="3">
    <source>
        <dbReference type="ARBA" id="ARBA00022989"/>
    </source>
</evidence>
<feature type="transmembrane region" description="Helical" evidence="6">
    <location>
        <begin position="196"/>
        <end position="217"/>
    </location>
</feature>
<evidence type="ECO:0000259" key="7">
    <source>
        <dbReference type="PROSITE" id="PS50801"/>
    </source>
</evidence>
<dbReference type="PANTHER" id="PTHR11814">
    <property type="entry name" value="SULFATE TRANSPORTER"/>
    <property type="match status" value="1"/>
</dbReference>
<feature type="transmembrane region" description="Helical" evidence="6">
    <location>
        <begin position="439"/>
        <end position="471"/>
    </location>
</feature>
<evidence type="ECO:0000256" key="1">
    <source>
        <dbReference type="ARBA" id="ARBA00004141"/>
    </source>
</evidence>
<feature type="region of interest" description="Disordered" evidence="5">
    <location>
        <begin position="631"/>
        <end position="654"/>
    </location>
</feature>
<keyword evidence="3 6" id="KW-1133">Transmembrane helix</keyword>
<dbReference type="Gene3D" id="3.30.750.24">
    <property type="entry name" value="STAS domain"/>
    <property type="match status" value="1"/>
</dbReference>
<feature type="compositionally biased region" description="Basic residues" evidence="5">
    <location>
        <begin position="561"/>
        <end position="574"/>
    </location>
</feature>
<dbReference type="GO" id="GO:0016020">
    <property type="term" value="C:membrane"/>
    <property type="evidence" value="ECO:0007669"/>
    <property type="project" value="UniProtKB-SubCell"/>
</dbReference>
<dbReference type="InterPro" id="IPR011547">
    <property type="entry name" value="SLC26A/SulP_dom"/>
</dbReference>
<feature type="transmembrane region" description="Helical" evidence="6">
    <location>
        <begin position="69"/>
        <end position="94"/>
    </location>
</feature>
<dbReference type="InterPro" id="IPR002645">
    <property type="entry name" value="STAS_dom"/>
</dbReference>
<feature type="compositionally biased region" description="Basic and acidic residues" evidence="5">
    <location>
        <begin position="637"/>
        <end position="654"/>
    </location>
</feature>
<feature type="transmembrane region" description="Helical" evidence="6">
    <location>
        <begin position="313"/>
        <end position="333"/>
    </location>
</feature>
<name>A0A3Q3JDU6_MONAL</name>
<dbReference type="CDD" id="cd07042">
    <property type="entry name" value="STAS_SulP_like_sulfate_transporter"/>
    <property type="match status" value="1"/>
</dbReference>
<feature type="transmembrane region" description="Helical" evidence="6">
    <location>
        <begin position="152"/>
        <end position="175"/>
    </location>
</feature>
<feature type="transmembrane region" description="Helical" evidence="6">
    <location>
        <begin position="409"/>
        <end position="427"/>
    </location>
</feature>
<dbReference type="SUPFAM" id="SSF52091">
    <property type="entry name" value="SpoIIaa-like"/>
    <property type="match status" value="1"/>
</dbReference>
<keyword evidence="4 6" id="KW-0472">Membrane</keyword>
<dbReference type="AlphaFoldDB" id="A0A3Q3JDU6"/>
<evidence type="ECO:0000313" key="9">
    <source>
        <dbReference type="Proteomes" id="UP000261600"/>
    </source>
</evidence>
<feature type="transmembrane region" description="Helical" evidence="6">
    <location>
        <begin position="384"/>
        <end position="402"/>
    </location>
</feature>
<evidence type="ECO:0000256" key="2">
    <source>
        <dbReference type="ARBA" id="ARBA00022692"/>
    </source>
</evidence>
<dbReference type="Pfam" id="PF00916">
    <property type="entry name" value="Sulfate_transp"/>
    <property type="match status" value="1"/>
</dbReference>
<reference evidence="8" key="1">
    <citation type="submission" date="2025-08" db="UniProtKB">
        <authorList>
            <consortium name="Ensembl"/>
        </authorList>
    </citation>
    <scope>IDENTIFICATION</scope>
</reference>
<dbReference type="GO" id="GO:0055085">
    <property type="term" value="P:transmembrane transport"/>
    <property type="evidence" value="ECO:0007669"/>
    <property type="project" value="InterPro"/>
</dbReference>
<organism evidence="8 9">
    <name type="scientific">Monopterus albus</name>
    <name type="common">Swamp eel</name>
    <dbReference type="NCBI Taxonomy" id="43700"/>
    <lineage>
        <taxon>Eukaryota</taxon>
        <taxon>Metazoa</taxon>
        <taxon>Chordata</taxon>
        <taxon>Craniata</taxon>
        <taxon>Vertebrata</taxon>
        <taxon>Euteleostomi</taxon>
        <taxon>Actinopterygii</taxon>
        <taxon>Neopterygii</taxon>
        <taxon>Teleostei</taxon>
        <taxon>Neoteleostei</taxon>
        <taxon>Acanthomorphata</taxon>
        <taxon>Anabantaria</taxon>
        <taxon>Synbranchiformes</taxon>
        <taxon>Synbranchidae</taxon>
        <taxon>Monopterus</taxon>
    </lineage>
</organism>
<dbReference type="NCBIfam" id="TIGR00815">
    <property type="entry name" value="sulP"/>
    <property type="match status" value="1"/>
</dbReference>
<dbReference type="InterPro" id="IPR036513">
    <property type="entry name" value="STAS_dom_sf"/>
</dbReference>
<evidence type="ECO:0000256" key="4">
    <source>
        <dbReference type="ARBA" id="ARBA00023136"/>
    </source>
</evidence>
<proteinExistence type="predicted"/>
<sequence length="757" mass="82843">MWLQYFILSNMNGMIFWDGCYRCPSLKRTVTSWVPILGWLPQYSLRENAIGDLIAGFSVASMHLPQGMAYAPLAAIPTVHGLYTSFYPILIFAIFSTSRHVSIGTFSVISMMAGSATVRLAPDQNFLVNGTNGTTVNTTARDVARVQIACSLALLTGIFQILLGIVRFGFVVTYLSQPLIRAYTTASACQVASTQLKYLFGVSIARYSGPLSLIYTVVDVCRMLPKTRVVELVVGVIALSVLIVIKNINYRCKEKMIAPIPIELILVIVATIITHYAGLIDKYGVDVVGVIPSGFRAPVVPDGSFFPSIAGDAISLAIVSYTINIALAKTFALKHGYKVDNNQELAAVGLSNGIGSFFFCYNVSSSLSRSLVQETTGGKTQVAGVVSSIIVLVTILGIGALFEDLPKVVLASIVFVNLKGMFIQFADVHTLWKTSKVDLLVWLITFVSALLLNLDIGLAVSVGFSVLTIVFRLQLPHYSILGLVPGTDLYLDIESYKEAKEIPGIKIFRSSVTIYHTNAEMYLEALQEKTGIDIRNLLTAKKKQDRVLKCKQEKEKEKAKKEAKKQKRAARHRSSGTCFLKKSENNEGGFSVGLSGQNQVNCADFRLTEASTSDLGMGHINQAYQHDTSMLSSDSDTSCHGDDSIDKVSHDGDEEKGKAYGSCTHSIILDISTTNFVDIVAVNTLKNIFRDAGELDMDIYLAGCQASVVKQLETARFFSELIPKSRLFVTVHDAVLYILKKQKLTDFILDVSVDTYL</sequence>
<feature type="domain" description="STAS" evidence="7">
    <location>
        <begin position="495"/>
        <end position="738"/>
    </location>
</feature>
<feature type="region of interest" description="Disordered" evidence="5">
    <location>
        <begin position="552"/>
        <end position="581"/>
    </location>
</feature>
<accession>A0A3Q3JDU6</accession>
<evidence type="ECO:0000256" key="5">
    <source>
        <dbReference type="SAM" id="MobiDB-lite"/>
    </source>
</evidence>
<feature type="transmembrane region" description="Helical" evidence="6">
    <location>
        <begin position="229"/>
        <end position="245"/>
    </location>
</feature>
<dbReference type="InterPro" id="IPR001902">
    <property type="entry name" value="SLC26A/SulP_fam"/>
</dbReference>
<feature type="transmembrane region" description="Helical" evidence="6">
    <location>
        <begin position="345"/>
        <end position="364"/>
    </location>
</feature>
<feature type="transmembrane region" description="Helical" evidence="6">
    <location>
        <begin position="101"/>
        <end position="121"/>
    </location>
</feature>
<evidence type="ECO:0000313" key="8">
    <source>
        <dbReference type="Ensembl" id="ENSMALP00000014875.1"/>
    </source>
</evidence>
<dbReference type="Pfam" id="PF01740">
    <property type="entry name" value="STAS"/>
    <property type="match status" value="1"/>
</dbReference>
<keyword evidence="9" id="KW-1185">Reference proteome</keyword>